<feature type="domain" description="FecR N-terminal" evidence="3">
    <location>
        <begin position="13"/>
        <end position="52"/>
    </location>
</feature>
<reference evidence="4 5" key="1">
    <citation type="submission" date="2020-08" db="EMBL/GenBank/DDBJ databases">
        <title>Genomic Encyclopedia of Type Strains, Phase IV (KMG-IV): sequencing the most valuable type-strain genomes for metagenomic binning, comparative biology and taxonomic classification.</title>
        <authorList>
            <person name="Goeker M."/>
        </authorList>
    </citation>
    <scope>NUCLEOTIDE SEQUENCE [LARGE SCALE GENOMIC DNA]</scope>
    <source>
        <strain evidence="4 5">DSM 101806</strain>
    </source>
</reference>
<dbReference type="Pfam" id="PF04773">
    <property type="entry name" value="FecR"/>
    <property type="match status" value="1"/>
</dbReference>
<keyword evidence="1" id="KW-0472">Membrane</keyword>
<sequence length="338" mass="36808">MTVERETSRSIDEQAADWIARLDRGPLSDAESQALNAWLSGDPRRRGAMLRADAYAMLSESARALGPQFDPKQFATSEPEPEPEVRPTRFTRRSMLAMIGTGGAIAASVVALGISLPAAAITTGLGEVRLVTLDDGSTMMLNTQTSVKVHYGAEERSVELLYGEAFFTIVADPRRPFFVELPGKRVRATRGTFRVRKLQGKPVDILADQGRLELAAANTPALLQLPQGSRLTFPSDSRIEQLPPPQGIAPDLVSRELVWREGKIAFEGEPLAQAAAEFARYSRTRIEIRDPALAREPVAGLFAASDPIGFSRAVASLFDARIEQRGDTVVLSRDSARP</sequence>
<organism evidence="4 5">
    <name type="scientific">Sphingomonas kyeonggiensis</name>
    <dbReference type="NCBI Taxonomy" id="1268553"/>
    <lineage>
        <taxon>Bacteria</taxon>
        <taxon>Pseudomonadati</taxon>
        <taxon>Pseudomonadota</taxon>
        <taxon>Alphaproteobacteria</taxon>
        <taxon>Sphingomonadales</taxon>
        <taxon>Sphingomonadaceae</taxon>
        <taxon>Sphingomonas</taxon>
    </lineage>
</organism>
<dbReference type="InterPro" id="IPR032623">
    <property type="entry name" value="FecR_N"/>
</dbReference>
<keyword evidence="5" id="KW-1185">Reference proteome</keyword>
<feature type="domain" description="FecR protein" evidence="2">
    <location>
        <begin position="120"/>
        <end position="201"/>
    </location>
</feature>
<proteinExistence type="predicted"/>
<name>A0A7W6JVG0_9SPHN</name>
<dbReference type="EMBL" id="JACIEH010000002">
    <property type="protein sequence ID" value="MBB4099227.1"/>
    <property type="molecule type" value="Genomic_DNA"/>
</dbReference>
<evidence type="ECO:0000259" key="2">
    <source>
        <dbReference type="Pfam" id="PF04773"/>
    </source>
</evidence>
<protein>
    <submittedName>
        <fullName evidence="4">Transmembrane sensor</fullName>
    </submittedName>
</protein>
<dbReference type="Proteomes" id="UP000557392">
    <property type="component" value="Unassembled WGS sequence"/>
</dbReference>
<feature type="transmembrane region" description="Helical" evidence="1">
    <location>
        <begin position="96"/>
        <end position="120"/>
    </location>
</feature>
<dbReference type="InterPro" id="IPR006860">
    <property type="entry name" value="FecR"/>
</dbReference>
<evidence type="ECO:0000313" key="5">
    <source>
        <dbReference type="Proteomes" id="UP000557392"/>
    </source>
</evidence>
<gene>
    <name evidence="4" type="ORF">GGR46_002791</name>
</gene>
<dbReference type="AlphaFoldDB" id="A0A7W6JVG0"/>
<dbReference type="GO" id="GO:0016989">
    <property type="term" value="F:sigma factor antagonist activity"/>
    <property type="evidence" value="ECO:0007669"/>
    <property type="project" value="TreeGrafter"/>
</dbReference>
<dbReference type="RefSeq" id="WP_246426080.1">
    <property type="nucleotide sequence ID" value="NZ_JACIEH010000002.1"/>
</dbReference>
<dbReference type="InterPro" id="IPR012373">
    <property type="entry name" value="Ferrdict_sens_TM"/>
</dbReference>
<dbReference type="Pfam" id="PF16220">
    <property type="entry name" value="DUF4880"/>
    <property type="match status" value="1"/>
</dbReference>
<accession>A0A7W6JVG0</accession>
<keyword evidence="1" id="KW-1133">Transmembrane helix</keyword>
<dbReference type="PIRSF" id="PIRSF018266">
    <property type="entry name" value="FecR"/>
    <property type="match status" value="1"/>
</dbReference>
<dbReference type="Gene3D" id="2.60.120.1440">
    <property type="match status" value="1"/>
</dbReference>
<evidence type="ECO:0000313" key="4">
    <source>
        <dbReference type="EMBL" id="MBB4099227.1"/>
    </source>
</evidence>
<evidence type="ECO:0000256" key="1">
    <source>
        <dbReference type="SAM" id="Phobius"/>
    </source>
</evidence>
<dbReference type="PANTHER" id="PTHR30273:SF2">
    <property type="entry name" value="PROTEIN FECR"/>
    <property type="match status" value="1"/>
</dbReference>
<keyword evidence="1 4" id="KW-0812">Transmembrane</keyword>
<comment type="caution">
    <text evidence="4">The sequence shown here is derived from an EMBL/GenBank/DDBJ whole genome shotgun (WGS) entry which is preliminary data.</text>
</comment>
<dbReference type="PANTHER" id="PTHR30273">
    <property type="entry name" value="PERIPLASMIC SIGNAL SENSOR AND SIGMA FACTOR ACTIVATOR FECR-RELATED"/>
    <property type="match status" value="1"/>
</dbReference>
<evidence type="ECO:0000259" key="3">
    <source>
        <dbReference type="Pfam" id="PF16220"/>
    </source>
</evidence>